<reference evidence="9 10" key="1">
    <citation type="journal article" date="2024" name="Commun. Biol.">
        <title>Comparative genomic analysis of thermophilic fungi reveals convergent evolutionary adaptations and gene losses.</title>
        <authorList>
            <person name="Steindorff A.S."/>
            <person name="Aguilar-Pontes M.V."/>
            <person name="Robinson A.J."/>
            <person name="Andreopoulos B."/>
            <person name="LaButti K."/>
            <person name="Kuo A."/>
            <person name="Mondo S."/>
            <person name="Riley R."/>
            <person name="Otillar R."/>
            <person name="Haridas S."/>
            <person name="Lipzen A."/>
            <person name="Grimwood J."/>
            <person name="Schmutz J."/>
            <person name="Clum A."/>
            <person name="Reid I.D."/>
            <person name="Moisan M.C."/>
            <person name="Butler G."/>
            <person name="Nguyen T.T.M."/>
            <person name="Dewar K."/>
            <person name="Conant G."/>
            <person name="Drula E."/>
            <person name="Henrissat B."/>
            <person name="Hansel C."/>
            <person name="Singer S."/>
            <person name="Hutchinson M.I."/>
            <person name="de Vries R.P."/>
            <person name="Natvig D.O."/>
            <person name="Powell A.J."/>
            <person name="Tsang A."/>
            <person name="Grigoriev I.V."/>
        </authorList>
    </citation>
    <scope>NUCLEOTIDE SEQUENCE [LARGE SCALE GENOMIC DNA]</scope>
    <source>
        <strain evidence="9 10">CBS 494.80</strain>
    </source>
</reference>
<evidence type="ECO:0000313" key="9">
    <source>
        <dbReference type="EMBL" id="KAL2062790.1"/>
    </source>
</evidence>
<evidence type="ECO:0000256" key="1">
    <source>
        <dbReference type="ARBA" id="ARBA00004141"/>
    </source>
</evidence>
<gene>
    <name evidence="9" type="ORF">VTL71DRAFT_5862</name>
</gene>
<feature type="transmembrane region" description="Helical" evidence="7">
    <location>
        <begin position="534"/>
        <end position="552"/>
    </location>
</feature>
<feature type="compositionally biased region" description="Polar residues" evidence="6">
    <location>
        <begin position="21"/>
        <end position="46"/>
    </location>
</feature>
<dbReference type="Pfam" id="PF07690">
    <property type="entry name" value="MFS_1"/>
    <property type="match status" value="1"/>
</dbReference>
<feature type="transmembrane region" description="Helical" evidence="7">
    <location>
        <begin position="365"/>
        <end position="385"/>
    </location>
</feature>
<dbReference type="InterPro" id="IPR011701">
    <property type="entry name" value="MFS"/>
</dbReference>
<feature type="transmembrane region" description="Helical" evidence="7">
    <location>
        <begin position="290"/>
        <end position="312"/>
    </location>
</feature>
<keyword evidence="3 7" id="KW-0812">Transmembrane</keyword>
<keyword evidence="10" id="KW-1185">Reference proteome</keyword>
<feature type="compositionally biased region" description="Low complexity" evidence="6">
    <location>
        <begin position="1"/>
        <end position="12"/>
    </location>
</feature>
<comment type="subcellular location">
    <subcellularLocation>
        <location evidence="1">Membrane</location>
        <topology evidence="1">Multi-pass membrane protein</topology>
    </subcellularLocation>
</comment>
<feature type="transmembrane region" description="Helical" evidence="7">
    <location>
        <begin position="132"/>
        <end position="152"/>
    </location>
</feature>
<evidence type="ECO:0000313" key="10">
    <source>
        <dbReference type="Proteomes" id="UP001595075"/>
    </source>
</evidence>
<organism evidence="9 10">
    <name type="scientific">Oculimacula yallundae</name>
    <dbReference type="NCBI Taxonomy" id="86028"/>
    <lineage>
        <taxon>Eukaryota</taxon>
        <taxon>Fungi</taxon>
        <taxon>Dikarya</taxon>
        <taxon>Ascomycota</taxon>
        <taxon>Pezizomycotina</taxon>
        <taxon>Leotiomycetes</taxon>
        <taxon>Helotiales</taxon>
        <taxon>Ploettnerulaceae</taxon>
        <taxon>Oculimacula</taxon>
    </lineage>
</organism>
<name>A0ABR4BYP4_9HELO</name>
<feature type="transmembrane region" description="Helical" evidence="7">
    <location>
        <begin position="65"/>
        <end position="90"/>
    </location>
</feature>
<proteinExistence type="inferred from homology"/>
<feature type="transmembrane region" description="Helical" evidence="7">
    <location>
        <begin position="158"/>
        <end position="183"/>
    </location>
</feature>
<dbReference type="PANTHER" id="PTHR23501:SF193">
    <property type="entry name" value="MULTIDRUG TRANSPORTER, PUTATIVE (AFU_ORTHOLOGUE AFUA_8G00940)-RELATED"/>
    <property type="match status" value="1"/>
</dbReference>
<comment type="similarity">
    <text evidence="2">Belongs to the major facilitator superfamily. TCR/Tet family.</text>
</comment>
<sequence>MASSILSSNSSITPDIEKSTPHPSTGSRAVSIRSQVSHKGDQTTAEKGTVQEEPYEHVFLTGPKLYLVLSGATLACFLVLLDASIIATAIPQITTKFHSLLDVGWYGSAYQLTSSAFQPFSGKVYANFSTKWSFLTFFFLFELGSLLCGAATSSVMLIVGRAIAGIGASGLINGGLTIVSACLPVHKQPAATGILIAFTQLGIALGPLLGGAFTEQVSWRWCFYINLPVGAVVAGFIGLIGIPESTRKLPARKVLKTIVSSLDLIGLSIFVPSAVMFFLALAWGGNDYKWGSATIIGLFCGSFVTITLFLFWEYRKGDDAMVPFSLLRTRIMWSSSSTMFFLQGVMFCVNYYLPIYFQSVKDMSPIGSGVNMLPIVLSQVLFAVVSGGSVQVFGYYLPFVAIGTSLTAIGYGLFSTFDPLTSTGKHVGFEILFGIGAGCAGAMSFIAMQATIPAASISIAMGMLLFFANLGGAIWLAVSQIIFTSSLRTTIPHYAPNLDAQAVIAAGASSVRRVAEGEDLKGLLMAYSVSVGRIMYLGVGLAGAAFLCGWWMGWRDVRVKKEAEGEVAVEEEK</sequence>
<evidence type="ECO:0000259" key="8">
    <source>
        <dbReference type="PROSITE" id="PS50850"/>
    </source>
</evidence>
<dbReference type="PROSITE" id="PS50850">
    <property type="entry name" value="MFS"/>
    <property type="match status" value="1"/>
</dbReference>
<evidence type="ECO:0000256" key="2">
    <source>
        <dbReference type="ARBA" id="ARBA00007520"/>
    </source>
</evidence>
<keyword evidence="5 7" id="KW-0472">Membrane</keyword>
<evidence type="ECO:0000256" key="4">
    <source>
        <dbReference type="ARBA" id="ARBA00022989"/>
    </source>
</evidence>
<feature type="domain" description="Major facilitator superfamily (MFS) profile" evidence="8">
    <location>
        <begin position="68"/>
        <end position="518"/>
    </location>
</feature>
<dbReference type="CDD" id="cd17502">
    <property type="entry name" value="MFS_Azr1_MDR_like"/>
    <property type="match status" value="1"/>
</dbReference>
<dbReference type="SUPFAM" id="SSF103473">
    <property type="entry name" value="MFS general substrate transporter"/>
    <property type="match status" value="2"/>
</dbReference>
<feature type="transmembrane region" description="Helical" evidence="7">
    <location>
        <begin position="333"/>
        <end position="353"/>
    </location>
</feature>
<feature type="transmembrane region" description="Helical" evidence="7">
    <location>
        <begin position="392"/>
        <end position="414"/>
    </location>
</feature>
<comment type="caution">
    <text evidence="9">The sequence shown here is derived from an EMBL/GenBank/DDBJ whole genome shotgun (WGS) entry which is preliminary data.</text>
</comment>
<dbReference type="Gene3D" id="1.20.1250.20">
    <property type="entry name" value="MFS general substrate transporter like domains"/>
    <property type="match status" value="1"/>
</dbReference>
<dbReference type="EMBL" id="JAZHXI010000016">
    <property type="protein sequence ID" value="KAL2062790.1"/>
    <property type="molecule type" value="Genomic_DNA"/>
</dbReference>
<evidence type="ECO:0000256" key="5">
    <source>
        <dbReference type="ARBA" id="ARBA00023136"/>
    </source>
</evidence>
<dbReference type="InterPro" id="IPR020846">
    <property type="entry name" value="MFS_dom"/>
</dbReference>
<dbReference type="PANTHER" id="PTHR23501">
    <property type="entry name" value="MAJOR FACILITATOR SUPERFAMILY"/>
    <property type="match status" value="1"/>
</dbReference>
<feature type="transmembrane region" description="Helical" evidence="7">
    <location>
        <begin position="264"/>
        <end position="284"/>
    </location>
</feature>
<evidence type="ECO:0000256" key="6">
    <source>
        <dbReference type="SAM" id="MobiDB-lite"/>
    </source>
</evidence>
<accession>A0ABR4BYP4</accession>
<evidence type="ECO:0000256" key="3">
    <source>
        <dbReference type="ARBA" id="ARBA00022692"/>
    </source>
</evidence>
<feature type="transmembrane region" description="Helical" evidence="7">
    <location>
        <begin position="426"/>
        <end position="447"/>
    </location>
</feature>
<keyword evidence="4 7" id="KW-1133">Transmembrane helix</keyword>
<dbReference type="Proteomes" id="UP001595075">
    <property type="component" value="Unassembled WGS sequence"/>
</dbReference>
<protein>
    <recommendedName>
        <fullName evidence="8">Major facilitator superfamily (MFS) profile domain-containing protein</fullName>
    </recommendedName>
</protein>
<feature type="transmembrane region" description="Helical" evidence="7">
    <location>
        <begin position="190"/>
        <end position="211"/>
    </location>
</feature>
<dbReference type="InterPro" id="IPR036259">
    <property type="entry name" value="MFS_trans_sf"/>
</dbReference>
<feature type="region of interest" description="Disordered" evidence="6">
    <location>
        <begin position="1"/>
        <end position="48"/>
    </location>
</feature>
<evidence type="ECO:0000256" key="7">
    <source>
        <dbReference type="SAM" id="Phobius"/>
    </source>
</evidence>
<dbReference type="Gene3D" id="1.20.1720.10">
    <property type="entry name" value="Multidrug resistance protein D"/>
    <property type="match status" value="1"/>
</dbReference>
<feature type="transmembrane region" description="Helical" evidence="7">
    <location>
        <begin position="459"/>
        <end position="483"/>
    </location>
</feature>
<feature type="transmembrane region" description="Helical" evidence="7">
    <location>
        <begin position="223"/>
        <end position="243"/>
    </location>
</feature>